<evidence type="ECO:0000313" key="3">
    <source>
        <dbReference type="EMBL" id="CEO56787.1"/>
    </source>
</evidence>
<keyword evidence="2" id="KW-1133">Transmembrane helix</keyword>
<sequence length="136" mass="15623">MGEKLSILKTLVIPAIVSLLIFLLLTYIVIPLYRRYNQYIPLGSVSPVSLRDRLLTRIAAIANRREDSYLNPDAQTIDHHDEQIDEGEELGDVDDHMRLVIASHARATRQDTTRRLSRDLEEGFRDDSDDEAPPRR</sequence>
<feature type="region of interest" description="Disordered" evidence="1">
    <location>
        <begin position="107"/>
        <end position="136"/>
    </location>
</feature>
<feature type="transmembrane region" description="Helical" evidence="2">
    <location>
        <begin position="12"/>
        <end position="33"/>
    </location>
</feature>
<evidence type="ECO:0000256" key="1">
    <source>
        <dbReference type="SAM" id="MobiDB-lite"/>
    </source>
</evidence>
<dbReference type="EMBL" id="CDPU01000075">
    <property type="protein sequence ID" value="CEO56787.1"/>
    <property type="molecule type" value="Genomic_DNA"/>
</dbReference>
<keyword evidence="2" id="KW-0812">Transmembrane</keyword>
<keyword evidence="2" id="KW-0472">Membrane</keyword>
<proteinExistence type="predicted"/>
<reference evidence="3" key="1">
    <citation type="submission" date="2015-01" db="EMBL/GenBank/DDBJ databases">
        <authorList>
            <person name="Durling Mikael"/>
        </authorList>
    </citation>
    <scope>NUCLEOTIDE SEQUENCE</scope>
</reference>
<reference evidence="4" key="2">
    <citation type="submission" date="2020-10" db="EMBL/GenBank/DDBJ databases">
        <title>High-Quality Genome Resource of Clonostachys rosea strain S41 by Oxford Nanopore Long-Read Sequencing.</title>
        <authorList>
            <person name="Wang H."/>
        </authorList>
    </citation>
    <scope>NUCLEOTIDE SEQUENCE</scope>
    <source>
        <strain evidence="4">S41</strain>
    </source>
</reference>
<evidence type="ECO:0000256" key="2">
    <source>
        <dbReference type="SAM" id="Phobius"/>
    </source>
</evidence>
<accession>A0A0B7KN18</accession>
<gene>
    <name evidence="3" type="ORF">BN869_000012845_1</name>
    <name evidence="4" type="ORF">IM811_002631</name>
</gene>
<evidence type="ECO:0000313" key="4">
    <source>
        <dbReference type="EMBL" id="KAF9747297.1"/>
    </source>
</evidence>
<dbReference type="Proteomes" id="UP000616885">
    <property type="component" value="Unassembled WGS sequence"/>
</dbReference>
<organism evidence="3">
    <name type="scientific">Bionectria ochroleuca</name>
    <name type="common">Gliocladium roseum</name>
    <dbReference type="NCBI Taxonomy" id="29856"/>
    <lineage>
        <taxon>Eukaryota</taxon>
        <taxon>Fungi</taxon>
        <taxon>Dikarya</taxon>
        <taxon>Ascomycota</taxon>
        <taxon>Pezizomycotina</taxon>
        <taxon>Sordariomycetes</taxon>
        <taxon>Hypocreomycetidae</taxon>
        <taxon>Hypocreales</taxon>
        <taxon>Bionectriaceae</taxon>
        <taxon>Clonostachys</taxon>
    </lineage>
</organism>
<dbReference type="AlphaFoldDB" id="A0A0B7KN18"/>
<protein>
    <submittedName>
        <fullName evidence="3">Uncharacterized protein</fullName>
    </submittedName>
</protein>
<name>A0A0B7KN18_BIOOC</name>
<dbReference type="EMBL" id="JADCTT010000010">
    <property type="protein sequence ID" value="KAF9747297.1"/>
    <property type="molecule type" value="Genomic_DNA"/>
</dbReference>
<feature type="compositionally biased region" description="Basic and acidic residues" evidence="1">
    <location>
        <begin position="108"/>
        <end position="136"/>
    </location>
</feature>